<proteinExistence type="predicted"/>
<dbReference type="Proteomes" id="UP000189464">
    <property type="component" value="Chromosome"/>
</dbReference>
<dbReference type="EMBL" id="CP019698">
    <property type="protein sequence ID" value="AQS58235.1"/>
    <property type="molecule type" value="Genomic_DNA"/>
</dbReference>
<name>A0A1S6ITZ1_9FIRM</name>
<sequence>MPASIFFSNNRKDKAICKKTLFQWNLIISSPYKSFNLLNIRNRLGQDKIFIAITKKFIPY</sequence>
<accession>A0A1S6ITZ1</accession>
<evidence type="ECO:0000313" key="1">
    <source>
        <dbReference type="EMBL" id="AQS58235.1"/>
    </source>
</evidence>
<evidence type="ECO:0000313" key="2">
    <source>
        <dbReference type="Proteomes" id="UP000189464"/>
    </source>
</evidence>
<organism evidence="1 2">
    <name type="scientific">Desulforamulus ferrireducens</name>
    <dbReference type="NCBI Taxonomy" id="1833852"/>
    <lineage>
        <taxon>Bacteria</taxon>
        <taxon>Bacillati</taxon>
        <taxon>Bacillota</taxon>
        <taxon>Clostridia</taxon>
        <taxon>Eubacteriales</taxon>
        <taxon>Peptococcaceae</taxon>
        <taxon>Desulforamulus</taxon>
    </lineage>
</organism>
<protein>
    <submittedName>
        <fullName evidence="1">Uncharacterized protein</fullName>
    </submittedName>
</protein>
<dbReference type="KEGG" id="dfg:B0537_03515"/>
<keyword evidence="2" id="KW-1185">Reference proteome</keyword>
<gene>
    <name evidence="1" type="ORF">B0537_03515</name>
</gene>
<reference evidence="1 2" key="1">
    <citation type="journal article" date="2016" name="Int. J. Syst. Evol. Microbiol.">
        <title>Desulfotomaculum ferrireducens sp. nov., a moderately thermophilic sulfate-reducing and dissimilatory Fe(III)-reducing bacterium isolated from compost.</title>
        <authorList>
            <person name="Yang G."/>
            <person name="Guo J."/>
            <person name="Zhuang L."/>
            <person name="Yuan Y."/>
            <person name="Zhou S."/>
        </authorList>
    </citation>
    <scope>NUCLEOTIDE SEQUENCE [LARGE SCALE GENOMIC DNA]</scope>
    <source>
        <strain evidence="1 2">GSS09</strain>
    </source>
</reference>
<dbReference type="AlphaFoldDB" id="A0A1S6ITZ1"/>
<dbReference type="STRING" id="1833852.B0537_03515"/>